<dbReference type="OrthoDB" id="7867799at2"/>
<evidence type="ECO:0008006" key="3">
    <source>
        <dbReference type="Google" id="ProtNLM"/>
    </source>
</evidence>
<sequence>MTYQTPTAPASFGGTVHGLLASVGGFFRALGRAIEVNSTAQKRLDTVRRLQGKTDVELAAIGVKREDIVHHVFKDLYYI</sequence>
<evidence type="ECO:0000313" key="2">
    <source>
        <dbReference type="Proteomes" id="UP000198977"/>
    </source>
</evidence>
<accession>A0A1I1Z7D4</accession>
<organism evidence="1 2">
    <name type="scientific">Sulfitobacter brevis</name>
    <dbReference type="NCBI Taxonomy" id="74348"/>
    <lineage>
        <taxon>Bacteria</taxon>
        <taxon>Pseudomonadati</taxon>
        <taxon>Pseudomonadota</taxon>
        <taxon>Alphaproteobacteria</taxon>
        <taxon>Rhodobacterales</taxon>
        <taxon>Roseobacteraceae</taxon>
        <taxon>Sulfitobacter</taxon>
    </lineage>
</organism>
<dbReference type="RefSeq" id="WP_093923614.1">
    <property type="nucleotide sequence ID" value="NZ_FOMW01000006.1"/>
</dbReference>
<evidence type="ECO:0000313" key="1">
    <source>
        <dbReference type="EMBL" id="SFE26240.1"/>
    </source>
</evidence>
<dbReference type="AlphaFoldDB" id="A0A1I1Z7D4"/>
<protein>
    <recommendedName>
        <fullName evidence="3">DUF1127 domain-containing protein</fullName>
    </recommendedName>
</protein>
<keyword evidence="2" id="KW-1185">Reference proteome</keyword>
<dbReference type="EMBL" id="FOMW01000006">
    <property type="protein sequence ID" value="SFE26240.1"/>
    <property type="molecule type" value="Genomic_DNA"/>
</dbReference>
<reference evidence="1 2" key="1">
    <citation type="submission" date="2016-10" db="EMBL/GenBank/DDBJ databases">
        <authorList>
            <person name="de Groot N.N."/>
        </authorList>
    </citation>
    <scope>NUCLEOTIDE SEQUENCE [LARGE SCALE GENOMIC DNA]</scope>
    <source>
        <strain evidence="1 2">DSM 11443</strain>
    </source>
</reference>
<name>A0A1I1Z7D4_9RHOB</name>
<dbReference type="STRING" id="74348.SAMN04488523_10640"/>
<proteinExistence type="predicted"/>
<dbReference type="Proteomes" id="UP000198977">
    <property type="component" value="Unassembled WGS sequence"/>
</dbReference>
<gene>
    <name evidence="1" type="ORF">SAMN04488523_10640</name>
</gene>